<comment type="catalytic activity">
    <reaction evidence="14">
        <text>[(1-&gt;4)-beta-D-glucosyl]n+m + reduced acceptor + O2 = 4-dehydro-beta-D-glucosyl-[(1-&gt;4)-beta-D-glucosyl]n-1 + [(1-&gt;4)-beta-D-glucosyl]m + acceptor + H2O.</text>
        <dbReference type="EC" id="1.14.99.56"/>
    </reaction>
</comment>
<evidence type="ECO:0000256" key="12">
    <source>
        <dbReference type="ARBA" id="ARBA00023326"/>
    </source>
</evidence>
<sequence>MKYSLISLLLAQSTAAHYVFSHLLVNGTETKEWEYTREIGYGWEGKPYRDSPAFSVDTQDIICGYTAWNTDNSLSGIKPNTADVVAGSEIGFRISKTYGILLPPTNETFLYHEGPAQAYLSRSDNLQAYRGDGDWFKIAALLAKDDTTWQVGGLTVKDANFTIPRATPPGTYLLRFEQFRPGYDVNQTQWFVACAHINVIGSGSSTAPTHFAKFPGTYKPEDEGITISPDFYPQGKKSLLQYKPPGPPVFGA</sequence>
<evidence type="ECO:0000256" key="9">
    <source>
        <dbReference type="ARBA" id="ARBA00023033"/>
    </source>
</evidence>
<dbReference type="InterPro" id="IPR049892">
    <property type="entry name" value="AA9"/>
</dbReference>
<accession>A0A7C8I113</accession>
<dbReference type="EC" id="1.14.99.56" evidence="15"/>
<reference evidence="18 19" key="1">
    <citation type="submission" date="2020-01" db="EMBL/GenBank/DDBJ databases">
        <authorList>
            <consortium name="DOE Joint Genome Institute"/>
            <person name="Haridas S."/>
            <person name="Albert R."/>
            <person name="Binder M."/>
            <person name="Bloem J."/>
            <person name="Labutti K."/>
            <person name="Salamov A."/>
            <person name="Andreopoulos B."/>
            <person name="Baker S.E."/>
            <person name="Barry K."/>
            <person name="Bills G."/>
            <person name="Bluhm B.H."/>
            <person name="Cannon C."/>
            <person name="Castanera R."/>
            <person name="Culley D.E."/>
            <person name="Daum C."/>
            <person name="Ezra D."/>
            <person name="Gonzalez J.B."/>
            <person name="Henrissat B."/>
            <person name="Kuo A."/>
            <person name="Liang C."/>
            <person name="Lipzen A."/>
            <person name="Lutzoni F."/>
            <person name="Magnuson J."/>
            <person name="Mondo S."/>
            <person name="Nolan M."/>
            <person name="Ohm R."/>
            <person name="Pangilinan J."/>
            <person name="Park H.-J.H."/>
            <person name="Ramirez L."/>
            <person name="Alfaro M."/>
            <person name="Sun H."/>
            <person name="Tritt A."/>
            <person name="Yoshinaga Y."/>
            <person name="Zwiers L.-H.L."/>
            <person name="Turgeon B.G."/>
            <person name="Goodwin S.B."/>
            <person name="Spatafora J.W."/>
            <person name="Crous P.W."/>
            <person name="Grigoriev I.V."/>
        </authorList>
    </citation>
    <scope>NUCLEOTIDE SEQUENCE [LARGE SCALE GENOMIC DNA]</scope>
    <source>
        <strain evidence="18 19">CBS 611.86</strain>
    </source>
</reference>
<dbReference type="EMBL" id="JAADJZ010000036">
    <property type="protein sequence ID" value="KAF2865091.1"/>
    <property type="molecule type" value="Genomic_DNA"/>
</dbReference>
<feature type="chain" id="PRO_5028854860" description="lytic cellulose monooxygenase (C4-dehydrogenating)" evidence="16">
    <location>
        <begin position="17"/>
        <end position="252"/>
    </location>
</feature>
<keyword evidence="19" id="KW-1185">Reference proteome</keyword>
<keyword evidence="7" id="KW-0560">Oxidoreductase</keyword>
<dbReference type="Pfam" id="PF03443">
    <property type="entry name" value="AA9"/>
    <property type="match status" value="1"/>
</dbReference>
<name>A0A7C8I113_9PLEO</name>
<dbReference type="PANTHER" id="PTHR33353:SF10">
    <property type="entry name" value="ENDO-BETA-1,4-GLUCANASE D"/>
    <property type="match status" value="1"/>
</dbReference>
<evidence type="ECO:0000256" key="16">
    <source>
        <dbReference type="SAM" id="SignalP"/>
    </source>
</evidence>
<keyword evidence="4" id="KW-0479">Metal-binding</keyword>
<evidence type="ECO:0000256" key="14">
    <source>
        <dbReference type="ARBA" id="ARBA00045077"/>
    </source>
</evidence>
<comment type="cofactor">
    <cofactor evidence="1">
        <name>Cu(2+)</name>
        <dbReference type="ChEBI" id="CHEBI:29036"/>
    </cofactor>
</comment>
<keyword evidence="9" id="KW-0503">Monooxygenase</keyword>
<dbReference type="OrthoDB" id="6038816at2759"/>
<comment type="similarity">
    <text evidence="13">Belongs to the polysaccharide monooxygenase AA9 family.</text>
</comment>
<dbReference type="Gene3D" id="2.70.50.70">
    <property type="match status" value="1"/>
</dbReference>
<evidence type="ECO:0000256" key="7">
    <source>
        <dbReference type="ARBA" id="ARBA00023002"/>
    </source>
</evidence>
<dbReference type="GO" id="GO:0016787">
    <property type="term" value="F:hydrolase activity"/>
    <property type="evidence" value="ECO:0007669"/>
    <property type="project" value="UniProtKB-KW"/>
</dbReference>
<evidence type="ECO:0000256" key="10">
    <source>
        <dbReference type="ARBA" id="ARBA00023157"/>
    </source>
</evidence>
<gene>
    <name evidence="18" type="ORF">BDV95DRAFT_632475</name>
</gene>
<evidence type="ECO:0000256" key="6">
    <source>
        <dbReference type="ARBA" id="ARBA00023001"/>
    </source>
</evidence>
<dbReference type="Proteomes" id="UP000481861">
    <property type="component" value="Unassembled WGS sequence"/>
</dbReference>
<dbReference type="GO" id="GO:0030245">
    <property type="term" value="P:cellulose catabolic process"/>
    <property type="evidence" value="ECO:0007669"/>
    <property type="project" value="UniProtKB-KW"/>
</dbReference>
<evidence type="ECO:0000256" key="1">
    <source>
        <dbReference type="ARBA" id="ARBA00001973"/>
    </source>
</evidence>
<keyword evidence="6" id="KW-0136">Cellulose degradation</keyword>
<evidence type="ECO:0000256" key="5">
    <source>
        <dbReference type="ARBA" id="ARBA00022729"/>
    </source>
</evidence>
<protein>
    <recommendedName>
        <fullName evidence="15">lytic cellulose monooxygenase (C4-dehydrogenating)</fullName>
        <ecNumber evidence="15">1.14.99.56</ecNumber>
    </recommendedName>
</protein>
<evidence type="ECO:0000256" key="11">
    <source>
        <dbReference type="ARBA" id="ARBA00023277"/>
    </source>
</evidence>
<dbReference type="GO" id="GO:0046872">
    <property type="term" value="F:metal ion binding"/>
    <property type="evidence" value="ECO:0007669"/>
    <property type="project" value="UniProtKB-KW"/>
</dbReference>
<evidence type="ECO:0000256" key="3">
    <source>
        <dbReference type="ARBA" id="ARBA00022525"/>
    </source>
</evidence>
<keyword evidence="3" id="KW-0964">Secreted</keyword>
<proteinExistence type="inferred from homology"/>
<evidence type="ECO:0000256" key="2">
    <source>
        <dbReference type="ARBA" id="ARBA00004613"/>
    </source>
</evidence>
<evidence type="ECO:0000256" key="4">
    <source>
        <dbReference type="ARBA" id="ARBA00022723"/>
    </source>
</evidence>
<comment type="caution">
    <text evidence="18">The sequence shown here is derived from an EMBL/GenBank/DDBJ whole genome shotgun (WGS) entry which is preliminary data.</text>
</comment>
<dbReference type="GO" id="GO:0004497">
    <property type="term" value="F:monooxygenase activity"/>
    <property type="evidence" value="ECO:0007669"/>
    <property type="project" value="UniProtKB-KW"/>
</dbReference>
<evidence type="ECO:0000313" key="19">
    <source>
        <dbReference type="Proteomes" id="UP000481861"/>
    </source>
</evidence>
<evidence type="ECO:0000313" key="18">
    <source>
        <dbReference type="EMBL" id="KAF2865091.1"/>
    </source>
</evidence>
<evidence type="ECO:0000256" key="15">
    <source>
        <dbReference type="ARBA" id="ARBA00047174"/>
    </source>
</evidence>
<keyword evidence="12" id="KW-0624">Polysaccharide degradation</keyword>
<organism evidence="18 19">
    <name type="scientific">Massariosphaeria phaeospora</name>
    <dbReference type="NCBI Taxonomy" id="100035"/>
    <lineage>
        <taxon>Eukaryota</taxon>
        <taxon>Fungi</taxon>
        <taxon>Dikarya</taxon>
        <taxon>Ascomycota</taxon>
        <taxon>Pezizomycotina</taxon>
        <taxon>Dothideomycetes</taxon>
        <taxon>Pleosporomycetidae</taxon>
        <taxon>Pleosporales</taxon>
        <taxon>Pleosporales incertae sedis</taxon>
        <taxon>Massariosphaeria</taxon>
    </lineage>
</organism>
<evidence type="ECO:0000259" key="17">
    <source>
        <dbReference type="Pfam" id="PF03443"/>
    </source>
</evidence>
<keyword evidence="11" id="KW-0119">Carbohydrate metabolism</keyword>
<keyword evidence="18" id="KW-0378">Hydrolase</keyword>
<keyword evidence="10" id="KW-1015">Disulfide bond</keyword>
<dbReference type="GO" id="GO:0005576">
    <property type="term" value="C:extracellular region"/>
    <property type="evidence" value="ECO:0007669"/>
    <property type="project" value="UniProtKB-SubCell"/>
</dbReference>
<keyword evidence="8" id="KW-0186">Copper</keyword>
<dbReference type="AlphaFoldDB" id="A0A7C8I113"/>
<evidence type="ECO:0000256" key="13">
    <source>
        <dbReference type="ARBA" id="ARBA00044502"/>
    </source>
</evidence>
<evidence type="ECO:0000256" key="8">
    <source>
        <dbReference type="ARBA" id="ARBA00023008"/>
    </source>
</evidence>
<feature type="domain" description="Auxiliary Activity family 9 catalytic" evidence="17">
    <location>
        <begin position="17"/>
        <end position="229"/>
    </location>
</feature>
<feature type="signal peptide" evidence="16">
    <location>
        <begin position="1"/>
        <end position="16"/>
    </location>
</feature>
<dbReference type="PANTHER" id="PTHR33353">
    <property type="entry name" value="PUTATIVE (AFU_ORTHOLOGUE AFUA_1G12560)-RELATED"/>
    <property type="match status" value="1"/>
</dbReference>
<keyword evidence="5 16" id="KW-0732">Signal</keyword>
<comment type="subcellular location">
    <subcellularLocation>
        <location evidence="2">Secreted</location>
    </subcellularLocation>
</comment>
<dbReference type="InterPro" id="IPR005103">
    <property type="entry name" value="AA9_LPMO"/>
</dbReference>